<proteinExistence type="predicted"/>
<gene>
    <name evidence="1" type="ORF">ACFFU4_03965</name>
</gene>
<sequence>MKFENRIDIAVATDAVFAFVADQRNIPLWNYYVVDVVQETGNGPAVGARYLQTRKIDSQHTAITQMETGKSLTVETVAGAPVVRRRIAFRQTRGGTRLFDRWGIETGYPRVLELVAVRRIRRAVASNLEKLKCLLEEGAVQLQDGRAVSVNRRAEV</sequence>
<name>A0ABV5HX97_9RHOB</name>
<dbReference type="InterPro" id="IPR023393">
    <property type="entry name" value="START-like_dom_sf"/>
</dbReference>
<dbReference type="InterPro" id="IPR019587">
    <property type="entry name" value="Polyketide_cyclase/dehydratase"/>
</dbReference>
<dbReference type="EMBL" id="JBHMEC010000008">
    <property type="protein sequence ID" value="MFB9148903.1"/>
    <property type="molecule type" value="Genomic_DNA"/>
</dbReference>
<organism evidence="1 2">
    <name type="scientific">Roseovarius ramblicola</name>
    <dbReference type="NCBI Taxonomy" id="2022336"/>
    <lineage>
        <taxon>Bacteria</taxon>
        <taxon>Pseudomonadati</taxon>
        <taxon>Pseudomonadota</taxon>
        <taxon>Alphaproteobacteria</taxon>
        <taxon>Rhodobacterales</taxon>
        <taxon>Roseobacteraceae</taxon>
        <taxon>Roseovarius</taxon>
    </lineage>
</organism>
<evidence type="ECO:0000313" key="2">
    <source>
        <dbReference type="Proteomes" id="UP001589670"/>
    </source>
</evidence>
<comment type="caution">
    <text evidence="1">The sequence shown here is derived from an EMBL/GenBank/DDBJ whole genome shotgun (WGS) entry which is preliminary data.</text>
</comment>
<dbReference type="Pfam" id="PF10604">
    <property type="entry name" value="Polyketide_cyc2"/>
    <property type="match status" value="1"/>
</dbReference>
<dbReference type="Gene3D" id="3.30.530.20">
    <property type="match status" value="1"/>
</dbReference>
<evidence type="ECO:0000313" key="1">
    <source>
        <dbReference type="EMBL" id="MFB9148903.1"/>
    </source>
</evidence>
<reference evidence="1 2" key="1">
    <citation type="submission" date="2024-09" db="EMBL/GenBank/DDBJ databases">
        <authorList>
            <person name="Sun Q."/>
            <person name="Mori K."/>
        </authorList>
    </citation>
    <scope>NUCLEOTIDE SEQUENCE [LARGE SCALE GENOMIC DNA]</scope>
    <source>
        <strain evidence="1 2">CECT 9424</strain>
    </source>
</reference>
<accession>A0ABV5HX97</accession>
<dbReference type="RefSeq" id="WP_377067275.1">
    <property type="nucleotide sequence ID" value="NZ_JBHMEC010000008.1"/>
</dbReference>
<protein>
    <submittedName>
        <fullName evidence="1">SRPBCC family protein</fullName>
    </submittedName>
</protein>
<keyword evidence="2" id="KW-1185">Reference proteome</keyword>
<dbReference type="SUPFAM" id="SSF55961">
    <property type="entry name" value="Bet v1-like"/>
    <property type="match status" value="1"/>
</dbReference>
<dbReference type="Proteomes" id="UP001589670">
    <property type="component" value="Unassembled WGS sequence"/>
</dbReference>